<reference evidence="2" key="2">
    <citation type="journal article" date="2023" name="IMA Fungus">
        <title>Comparative genomic study of the Penicillium genus elucidates a diverse pangenome and 15 lateral gene transfer events.</title>
        <authorList>
            <person name="Petersen C."/>
            <person name="Sorensen T."/>
            <person name="Nielsen M.R."/>
            <person name="Sondergaard T.E."/>
            <person name="Sorensen J.L."/>
            <person name="Fitzpatrick D.A."/>
            <person name="Frisvad J.C."/>
            <person name="Nielsen K.L."/>
        </authorList>
    </citation>
    <scope>NUCLEOTIDE SEQUENCE</scope>
    <source>
        <strain evidence="2">IBT 30728</strain>
    </source>
</reference>
<accession>A0A9X0C0D5</accession>
<dbReference type="EMBL" id="JAPWDQ010000002">
    <property type="protein sequence ID" value="KAJ5492864.1"/>
    <property type="molecule type" value="Genomic_DNA"/>
</dbReference>
<feature type="region of interest" description="Disordered" evidence="1">
    <location>
        <begin position="735"/>
        <end position="827"/>
    </location>
</feature>
<dbReference type="AlphaFoldDB" id="A0A9X0C0D5"/>
<sequence>MDDVKPTARWANRMLRPLKSVYRRLEKYHETLAIIASDLGAVNSEAKTSTETQCTSATLKAEDWELGSDADEDDPVWIPGKKPDVRRVRHRYSTRNEGDGRKRRVRHSIHSPEVNRVLPGAINLATPVITGKRWEAPMSRRADPPVSEARSKIKRGSTVVSKHKNARLLRSAFAQRAFGETVDSEFAAIVQSLEHALNNFLRNTTLDEEIEPGRPHVPHGTRSLMATAIRRLPAFIQREQDIQDEHDNDADEDMCDAYFTELECFYAPHGRGWKPLRQAVRAQGLFYVSSMIRNRWLNHAIVGNMIAVYHDLHPDAGKYLLSVFLSTVTSYPYPTTLTSVLGRGPGARDGSGDPLTLLHSSMYRGEGCDSIVFHELAKVLIRGTLPAEWMATHAWTNWMYRATMSLEMGDQYHASASRLIEAALLSAAGILPAAESNKGAEMSQRRRRNPVHERQTRHSNSSPKLREVQSLRNCPVPVEDALNNQVLSLLATMCGLHITRSRHSSGFEDPGSARFGHTVSYLRVMLDRAIETQPLSHVSCVPSCELLRRGSILLADFILHCNDLVLGKKPCDGATTTNAVDVYCEILAARSELIRELALFCRQVFRCFGRWAETDGSETRGMIAQVASIDSSLAVNTLLGRVAVEAAMEFAEHTGDPDDHVWAIAIQEKVISRLGEKKSQPNRREQIFPNECYRWEESIGEWITRTPAVKVNVPPLVVKGGSCLPTSVQMVDKSCLTDRSSQDSDRESEAIQETPASSFTSPCSAGVKRMREDIDSSPLQVAKRQRAAPVIINHAENNYRRRSGYERAAPGPQFPPTEQSPPRSQCRVLRERPSRLANRKEPIAAKPRSEKEMVEVVVYNGHERESTRPQRYLTLAPGPDLEVVVDKRPRRAVDRRRSTRSKSLIASDRQAHQVVRRRSMAIPCTDEDSDDELSFL</sequence>
<reference evidence="2" key="1">
    <citation type="submission" date="2022-12" db="EMBL/GenBank/DDBJ databases">
        <authorList>
            <person name="Petersen C."/>
        </authorList>
    </citation>
    <scope>NUCLEOTIDE SEQUENCE</scope>
    <source>
        <strain evidence="2">IBT 30728</strain>
    </source>
</reference>
<name>A0A9X0C0D5_9EURO</name>
<proteinExistence type="predicted"/>
<evidence type="ECO:0000256" key="1">
    <source>
        <dbReference type="SAM" id="MobiDB-lite"/>
    </source>
</evidence>
<feature type="region of interest" description="Disordered" evidence="1">
    <location>
        <begin position="436"/>
        <end position="469"/>
    </location>
</feature>
<organism evidence="2 3">
    <name type="scientific">Penicillium diatomitis</name>
    <dbReference type="NCBI Taxonomy" id="2819901"/>
    <lineage>
        <taxon>Eukaryota</taxon>
        <taxon>Fungi</taxon>
        <taxon>Dikarya</taxon>
        <taxon>Ascomycota</taxon>
        <taxon>Pezizomycotina</taxon>
        <taxon>Eurotiomycetes</taxon>
        <taxon>Eurotiomycetidae</taxon>
        <taxon>Eurotiales</taxon>
        <taxon>Aspergillaceae</taxon>
        <taxon>Penicillium</taxon>
    </lineage>
</organism>
<dbReference type="Proteomes" id="UP001148312">
    <property type="component" value="Unassembled WGS sequence"/>
</dbReference>
<gene>
    <name evidence="2" type="ORF">N7539_001610</name>
</gene>
<keyword evidence="3" id="KW-1185">Reference proteome</keyword>
<protein>
    <submittedName>
        <fullName evidence="2">Uncharacterized protein</fullName>
    </submittedName>
</protein>
<feature type="compositionally biased region" description="Polar residues" evidence="1">
    <location>
        <begin position="754"/>
        <end position="763"/>
    </location>
</feature>
<dbReference type="GeneID" id="81621462"/>
<dbReference type="RefSeq" id="XP_056793244.1">
    <property type="nucleotide sequence ID" value="XM_056931213.1"/>
</dbReference>
<feature type="compositionally biased region" description="Basic and acidic residues" evidence="1">
    <location>
        <begin position="740"/>
        <end position="749"/>
    </location>
</feature>
<comment type="caution">
    <text evidence="2">The sequence shown here is derived from an EMBL/GenBank/DDBJ whole genome shotgun (WGS) entry which is preliminary data.</text>
</comment>
<evidence type="ECO:0000313" key="3">
    <source>
        <dbReference type="Proteomes" id="UP001148312"/>
    </source>
</evidence>
<evidence type="ECO:0000313" key="2">
    <source>
        <dbReference type="EMBL" id="KAJ5492864.1"/>
    </source>
</evidence>